<evidence type="ECO:0000313" key="1">
    <source>
        <dbReference type="EMBL" id="VTP67979.1"/>
    </source>
</evidence>
<dbReference type="EMBL" id="LR590464">
    <property type="protein sequence ID" value="VTP67979.1"/>
    <property type="molecule type" value="Genomic_DNA"/>
</dbReference>
<dbReference type="STRING" id="83655.APT61_11605"/>
<dbReference type="AlphaFoldDB" id="A0A4U9HZ51"/>
<organism evidence="1 2">
    <name type="scientific">Leclercia adecarboxylata</name>
    <dbReference type="NCBI Taxonomy" id="83655"/>
    <lineage>
        <taxon>Bacteria</taxon>
        <taxon>Pseudomonadati</taxon>
        <taxon>Pseudomonadota</taxon>
        <taxon>Gammaproteobacteria</taxon>
        <taxon>Enterobacterales</taxon>
        <taxon>Enterobacteriaceae</taxon>
        <taxon>Leclercia</taxon>
    </lineage>
</organism>
<sequence>MYFSDSIITSLQAEKILALKLDKALAGVKNNVTSTLKQMGNGVTRASYYTSCFMDNYQDVCAKLKHDDIRFVSGLIQLYKDRDIIFEMIRLYIEVHFKNKTEGRVQNILRKLVSAGVYLSTTGTTNRLLITSVAIAVCQSYSFHAIIHERLSQARTLILKRSVTASAISLSVYGLVHEASNCAENLKKFNAYYYQALYERNLEMMYFLIEPLISEVLI</sequence>
<evidence type="ECO:0000313" key="2">
    <source>
        <dbReference type="Proteomes" id="UP000310719"/>
    </source>
</evidence>
<gene>
    <name evidence="1" type="ORF">NCTC13032_03325</name>
</gene>
<name>A0A4U9HZ51_9ENTR</name>
<dbReference type="Proteomes" id="UP000310719">
    <property type="component" value="Chromosome"/>
</dbReference>
<protein>
    <submittedName>
        <fullName evidence="1">Uncharacterized protein</fullName>
    </submittedName>
</protein>
<reference evidence="1 2" key="1">
    <citation type="submission" date="2019-05" db="EMBL/GenBank/DDBJ databases">
        <authorList>
            <consortium name="Pathogen Informatics"/>
        </authorList>
    </citation>
    <scope>NUCLEOTIDE SEQUENCE [LARGE SCALE GENOMIC DNA]</scope>
    <source>
        <strain evidence="1 2">NCTC13032</strain>
    </source>
</reference>
<dbReference type="RefSeq" id="WP_224214510.1">
    <property type="nucleotide sequence ID" value="NZ_CP083630.1"/>
</dbReference>
<proteinExistence type="predicted"/>
<accession>A0A4U9HZ51</accession>